<dbReference type="Proteomes" id="UP000556084">
    <property type="component" value="Unassembled WGS sequence"/>
</dbReference>
<evidence type="ECO:0000256" key="5">
    <source>
        <dbReference type="ARBA" id="ARBA00022839"/>
    </source>
</evidence>
<dbReference type="Gene3D" id="1.10.287.1040">
    <property type="entry name" value="Exonuclease VII, small subunit"/>
    <property type="match status" value="1"/>
</dbReference>
<dbReference type="SUPFAM" id="SSF116842">
    <property type="entry name" value="XseB-like"/>
    <property type="match status" value="1"/>
</dbReference>
<dbReference type="GO" id="GO:0005829">
    <property type="term" value="C:cytosol"/>
    <property type="evidence" value="ECO:0007669"/>
    <property type="project" value="TreeGrafter"/>
</dbReference>
<dbReference type="EMBL" id="JACHJH010000001">
    <property type="protein sequence ID" value="MBB4891537.1"/>
    <property type="molecule type" value="Genomic_DNA"/>
</dbReference>
<organism evidence="7 8">
    <name type="scientific">Streptomyces olivoverticillatus</name>
    <dbReference type="NCBI Taxonomy" id="66427"/>
    <lineage>
        <taxon>Bacteria</taxon>
        <taxon>Bacillati</taxon>
        <taxon>Actinomycetota</taxon>
        <taxon>Actinomycetes</taxon>
        <taxon>Kitasatosporales</taxon>
        <taxon>Streptomycetaceae</taxon>
        <taxon>Streptomyces</taxon>
    </lineage>
</organism>
<dbReference type="GO" id="GO:0006308">
    <property type="term" value="P:DNA catabolic process"/>
    <property type="evidence" value="ECO:0007669"/>
    <property type="project" value="UniProtKB-UniRule"/>
</dbReference>
<dbReference type="HAMAP" id="MF_00337">
    <property type="entry name" value="Exonuc_7_S"/>
    <property type="match status" value="1"/>
</dbReference>
<dbReference type="NCBIfam" id="NF002139">
    <property type="entry name" value="PRK00977.1-3"/>
    <property type="match status" value="1"/>
</dbReference>
<protein>
    <recommendedName>
        <fullName evidence="6">Exodeoxyribonuclease 7 small subunit</fullName>
        <ecNumber evidence="6">3.1.11.6</ecNumber>
    </recommendedName>
    <alternativeName>
        <fullName evidence="6">Exodeoxyribonuclease VII small subunit</fullName>
        <shortName evidence="6">Exonuclease VII small subunit</shortName>
    </alternativeName>
</protein>
<dbReference type="InterPro" id="IPR037004">
    <property type="entry name" value="Exonuc_VII_ssu_sf"/>
</dbReference>
<dbReference type="PANTHER" id="PTHR34137">
    <property type="entry name" value="EXODEOXYRIBONUCLEASE 7 SMALL SUBUNIT"/>
    <property type="match status" value="1"/>
</dbReference>
<gene>
    <name evidence="6" type="primary">xseB</name>
    <name evidence="7" type="ORF">FHS39_000537</name>
</gene>
<evidence type="ECO:0000313" key="8">
    <source>
        <dbReference type="Proteomes" id="UP000556084"/>
    </source>
</evidence>
<dbReference type="PANTHER" id="PTHR34137:SF1">
    <property type="entry name" value="EXODEOXYRIBONUCLEASE 7 SMALL SUBUNIT"/>
    <property type="match status" value="1"/>
</dbReference>
<keyword evidence="4 6" id="KW-0378">Hydrolase</keyword>
<dbReference type="GO" id="GO:0009318">
    <property type="term" value="C:exodeoxyribonuclease VII complex"/>
    <property type="evidence" value="ECO:0007669"/>
    <property type="project" value="UniProtKB-UniRule"/>
</dbReference>
<evidence type="ECO:0000256" key="3">
    <source>
        <dbReference type="ARBA" id="ARBA00022722"/>
    </source>
</evidence>
<dbReference type="EC" id="3.1.11.6" evidence="6"/>
<dbReference type="PIRSF" id="PIRSF006488">
    <property type="entry name" value="Exonuc_VII_S"/>
    <property type="match status" value="1"/>
</dbReference>
<dbReference type="GO" id="GO:0008855">
    <property type="term" value="F:exodeoxyribonuclease VII activity"/>
    <property type="evidence" value="ECO:0007669"/>
    <property type="project" value="UniProtKB-UniRule"/>
</dbReference>
<sequence>MATTTGGAVEDLDALGYEQARDELIDVVRRLEAGGTSLEESLALWERGEALAKVCRRWLEGARARLDAALAEEDQAEAEAEPEG</sequence>
<dbReference type="AlphaFoldDB" id="A0A7W7LJU1"/>
<comment type="subunit">
    <text evidence="6">Heterooligomer composed of large and small subunits.</text>
</comment>
<keyword evidence="5 6" id="KW-0269">Exonuclease</keyword>
<keyword evidence="3 6" id="KW-0540">Nuclease</keyword>
<keyword evidence="8" id="KW-1185">Reference proteome</keyword>
<evidence type="ECO:0000256" key="1">
    <source>
        <dbReference type="ARBA" id="ARBA00009998"/>
    </source>
</evidence>
<dbReference type="RefSeq" id="WP_184346100.1">
    <property type="nucleotide sequence ID" value="NZ_JACHJH010000001.1"/>
</dbReference>
<evidence type="ECO:0000256" key="6">
    <source>
        <dbReference type="HAMAP-Rule" id="MF_00337"/>
    </source>
</evidence>
<proteinExistence type="inferred from homology"/>
<evidence type="ECO:0000313" key="7">
    <source>
        <dbReference type="EMBL" id="MBB4891537.1"/>
    </source>
</evidence>
<dbReference type="Pfam" id="PF02609">
    <property type="entry name" value="Exonuc_VII_S"/>
    <property type="match status" value="1"/>
</dbReference>
<comment type="catalytic activity">
    <reaction evidence="6">
        <text>Exonucleolytic cleavage in either 5'- to 3'- or 3'- to 5'-direction to yield nucleoside 5'-phosphates.</text>
        <dbReference type="EC" id="3.1.11.6"/>
    </reaction>
</comment>
<comment type="caution">
    <text evidence="7">The sequence shown here is derived from an EMBL/GenBank/DDBJ whole genome shotgun (WGS) entry which is preliminary data.</text>
</comment>
<dbReference type="InterPro" id="IPR003761">
    <property type="entry name" value="Exonuc_VII_S"/>
</dbReference>
<comment type="subcellular location">
    <subcellularLocation>
        <location evidence="6">Cytoplasm</location>
    </subcellularLocation>
</comment>
<accession>A0A7W7LJU1</accession>
<comment type="function">
    <text evidence="6">Bidirectionally degrades single-stranded DNA into large acid-insoluble oligonucleotides, which are then degraded further into small acid-soluble oligonucleotides.</text>
</comment>
<evidence type="ECO:0000256" key="4">
    <source>
        <dbReference type="ARBA" id="ARBA00022801"/>
    </source>
</evidence>
<dbReference type="NCBIfam" id="TIGR01280">
    <property type="entry name" value="xseB"/>
    <property type="match status" value="1"/>
</dbReference>
<keyword evidence="2 6" id="KW-0963">Cytoplasm</keyword>
<reference evidence="7 8" key="1">
    <citation type="submission" date="2020-08" db="EMBL/GenBank/DDBJ databases">
        <title>Genomic Encyclopedia of Type Strains, Phase III (KMG-III): the genomes of soil and plant-associated and newly described type strains.</title>
        <authorList>
            <person name="Whitman W."/>
        </authorList>
    </citation>
    <scope>NUCLEOTIDE SEQUENCE [LARGE SCALE GENOMIC DNA]</scope>
    <source>
        <strain evidence="7 8">CECT 3266</strain>
    </source>
</reference>
<evidence type="ECO:0000256" key="2">
    <source>
        <dbReference type="ARBA" id="ARBA00022490"/>
    </source>
</evidence>
<comment type="similarity">
    <text evidence="1 6">Belongs to the XseB family.</text>
</comment>
<name>A0A7W7LJU1_9ACTN</name>